<protein>
    <recommendedName>
        <fullName evidence="5">CU044_5270 family protein</fullName>
    </recommendedName>
</protein>
<evidence type="ECO:0008006" key="5">
    <source>
        <dbReference type="Google" id="ProtNLM"/>
    </source>
</evidence>
<accession>A0A7X0C6S8</accession>
<evidence type="ECO:0000256" key="2">
    <source>
        <dbReference type="SAM" id="Phobius"/>
    </source>
</evidence>
<reference evidence="3 4" key="1">
    <citation type="submission" date="2020-08" db="EMBL/GenBank/DDBJ databases">
        <title>Sequencing the genomes of 1000 actinobacteria strains.</title>
        <authorList>
            <person name="Klenk H.-P."/>
        </authorList>
    </citation>
    <scope>NUCLEOTIDE SEQUENCE [LARGE SCALE GENOMIC DNA]</scope>
    <source>
        <strain evidence="3 4">DSM 45913</strain>
    </source>
</reference>
<evidence type="ECO:0000313" key="4">
    <source>
        <dbReference type="Proteomes" id="UP000583800"/>
    </source>
</evidence>
<gene>
    <name evidence="3" type="ORF">FHU36_005221</name>
</gene>
<feature type="region of interest" description="Disordered" evidence="1">
    <location>
        <begin position="372"/>
        <end position="393"/>
    </location>
</feature>
<dbReference type="EMBL" id="JACHJB010000002">
    <property type="protein sequence ID" value="MBB6348676.1"/>
    <property type="molecule type" value="Genomic_DNA"/>
</dbReference>
<evidence type="ECO:0000256" key="1">
    <source>
        <dbReference type="SAM" id="MobiDB-lite"/>
    </source>
</evidence>
<proteinExistence type="predicted"/>
<feature type="transmembrane region" description="Helical" evidence="2">
    <location>
        <begin position="58"/>
        <end position="82"/>
    </location>
</feature>
<dbReference type="AlphaFoldDB" id="A0A7X0C6S8"/>
<keyword evidence="2" id="KW-0472">Membrane</keyword>
<name>A0A7X0C6S8_9ACTN</name>
<keyword evidence="4" id="KW-1185">Reference proteome</keyword>
<feature type="compositionally biased region" description="Basic and acidic residues" evidence="1">
    <location>
        <begin position="377"/>
        <end position="393"/>
    </location>
</feature>
<keyword evidence="2" id="KW-0812">Transmembrane</keyword>
<dbReference type="RefSeq" id="WP_185086384.1">
    <property type="nucleotide sequence ID" value="NZ_JACHJB010000002.1"/>
</dbReference>
<comment type="caution">
    <text evidence="3">The sequence shown here is derived from an EMBL/GenBank/DDBJ whole genome shotgun (WGS) entry which is preliminary data.</text>
</comment>
<evidence type="ECO:0000313" key="3">
    <source>
        <dbReference type="EMBL" id="MBB6348676.1"/>
    </source>
</evidence>
<sequence>MSTIDRMMSAIDPAAGSAEPRLSQGVHDLLAEIVATPPARRRLSWLRLRRSKSGRRRLAWGWVLGAAAATVAVVMAVVTVMVNVTAVPAPVIVPARGNDALLRLADRVARLPDGSGAYWRRSLLSNGLIRVRAGGKKFNVLHSTRTDLWQPRDPGDPTQVVSREQSIRPATPADERIWRAAGSPGTVHRVCLLGTPAQYCKQLRLHTTAPACEYVRGIVPGGRLGGGWLGGLTRTDLAAMPDDAVKLRERLRAYWKGEESYEEFLRGAWVLLDLPVKPSVRAATLRLLAALPTTTVGGSVTDPLGRSGIAVTFVKSTGFTADFGGVDVAERYSTILNPRTGTILAETSSAAGSVEGLAKGTVMRYEARTPEAGWTNERPERPHGCRISDRLRP</sequence>
<dbReference type="Proteomes" id="UP000583800">
    <property type="component" value="Unassembled WGS sequence"/>
</dbReference>
<keyword evidence="2" id="KW-1133">Transmembrane helix</keyword>
<organism evidence="3 4">
    <name type="scientific">Nonomuraea muscovyensis</name>
    <dbReference type="NCBI Taxonomy" id="1124761"/>
    <lineage>
        <taxon>Bacteria</taxon>
        <taxon>Bacillati</taxon>
        <taxon>Actinomycetota</taxon>
        <taxon>Actinomycetes</taxon>
        <taxon>Streptosporangiales</taxon>
        <taxon>Streptosporangiaceae</taxon>
        <taxon>Nonomuraea</taxon>
    </lineage>
</organism>